<proteinExistence type="predicted"/>
<dbReference type="Proteomes" id="UP000019132">
    <property type="component" value="Unassembled WGS sequence"/>
</dbReference>
<protein>
    <submittedName>
        <fullName evidence="2">Uncharacterized protein</fullName>
    </submittedName>
</protein>
<feature type="transmembrane region" description="Helical" evidence="1">
    <location>
        <begin position="20"/>
        <end position="39"/>
    </location>
</feature>
<sequence length="131" mass="14011">MNESSVSPERCEVMIAQPAFLAMVTASILSVIEPIWFTLSKSALHAFKSMAFCTRVGFVTVRSSPTICTSLPTLSVNLTHDAQSSWSNGSSIDTIGLDSLHLAMKLSYNSMSLSAGILSESAAFGFLKSKL</sequence>
<evidence type="ECO:0000313" key="3">
    <source>
        <dbReference type="Proteomes" id="UP000019132"/>
    </source>
</evidence>
<keyword evidence="1" id="KW-0812">Transmembrane</keyword>
<dbReference type="AlphaFoldDB" id="K3WQ27"/>
<accession>K3WQ27</accession>
<keyword evidence="1" id="KW-1133">Transmembrane helix</keyword>
<keyword evidence="3" id="KW-1185">Reference proteome</keyword>
<reference evidence="3" key="1">
    <citation type="journal article" date="2010" name="Genome Biol.">
        <title>Genome sequence of the necrotrophic plant pathogen Pythium ultimum reveals original pathogenicity mechanisms and effector repertoire.</title>
        <authorList>
            <person name="Levesque C.A."/>
            <person name="Brouwer H."/>
            <person name="Cano L."/>
            <person name="Hamilton J.P."/>
            <person name="Holt C."/>
            <person name="Huitema E."/>
            <person name="Raffaele S."/>
            <person name="Robideau G.P."/>
            <person name="Thines M."/>
            <person name="Win J."/>
            <person name="Zerillo M.M."/>
            <person name="Beakes G.W."/>
            <person name="Boore J.L."/>
            <person name="Busam D."/>
            <person name="Dumas B."/>
            <person name="Ferriera S."/>
            <person name="Fuerstenberg S.I."/>
            <person name="Gachon C.M."/>
            <person name="Gaulin E."/>
            <person name="Govers F."/>
            <person name="Grenville-Briggs L."/>
            <person name="Horner N."/>
            <person name="Hostetler J."/>
            <person name="Jiang R.H."/>
            <person name="Johnson J."/>
            <person name="Krajaejun T."/>
            <person name="Lin H."/>
            <person name="Meijer H.J."/>
            <person name="Moore B."/>
            <person name="Morris P."/>
            <person name="Phuntmart V."/>
            <person name="Puiu D."/>
            <person name="Shetty J."/>
            <person name="Stajich J.E."/>
            <person name="Tripathy S."/>
            <person name="Wawra S."/>
            <person name="van West P."/>
            <person name="Whitty B.R."/>
            <person name="Coutinho P.M."/>
            <person name="Henrissat B."/>
            <person name="Martin F."/>
            <person name="Thomas P.D."/>
            <person name="Tyler B.M."/>
            <person name="De Vries R.P."/>
            <person name="Kamoun S."/>
            <person name="Yandell M."/>
            <person name="Tisserat N."/>
            <person name="Buell C.R."/>
        </authorList>
    </citation>
    <scope>NUCLEOTIDE SEQUENCE</scope>
    <source>
        <strain evidence="3">DAOM:BR144</strain>
    </source>
</reference>
<dbReference type="HOGENOM" id="CLU_1630358_0_0_1"/>
<dbReference type="VEuPathDB" id="FungiDB:PYU1_G007054"/>
<dbReference type="InParanoid" id="K3WQ27"/>
<dbReference type="EnsemblProtists" id="PYU1_T007069">
    <property type="protein sequence ID" value="PYU1_T007069"/>
    <property type="gene ID" value="PYU1_G007054"/>
</dbReference>
<evidence type="ECO:0000256" key="1">
    <source>
        <dbReference type="SAM" id="Phobius"/>
    </source>
</evidence>
<reference evidence="3" key="2">
    <citation type="submission" date="2010-04" db="EMBL/GenBank/DDBJ databases">
        <authorList>
            <person name="Buell R."/>
            <person name="Hamilton J."/>
            <person name="Hostetler J."/>
        </authorList>
    </citation>
    <scope>NUCLEOTIDE SEQUENCE [LARGE SCALE GENOMIC DNA]</scope>
    <source>
        <strain evidence="3">DAOM:BR144</strain>
    </source>
</reference>
<dbReference type="EMBL" id="GL376560">
    <property type="status" value="NOT_ANNOTATED_CDS"/>
    <property type="molecule type" value="Genomic_DNA"/>
</dbReference>
<dbReference type="eggNOG" id="ENOG502SQNT">
    <property type="taxonomic scope" value="Eukaryota"/>
</dbReference>
<reference evidence="2" key="3">
    <citation type="submission" date="2015-02" db="UniProtKB">
        <authorList>
            <consortium name="EnsemblProtists"/>
        </authorList>
    </citation>
    <scope>IDENTIFICATION</scope>
    <source>
        <strain evidence="2">DAOM BR144</strain>
    </source>
</reference>
<organism evidence="2 3">
    <name type="scientific">Globisporangium ultimum (strain ATCC 200006 / CBS 805.95 / DAOM BR144)</name>
    <name type="common">Pythium ultimum</name>
    <dbReference type="NCBI Taxonomy" id="431595"/>
    <lineage>
        <taxon>Eukaryota</taxon>
        <taxon>Sar</taxon>
        <taxon>Stramenopiles</taxon>
        <taxon>Oomycota</taxon>
        <taxon>Peronosporomycetes</taxon>
        <taxon>Pythiales</taxon>
        <taxon>Pythiaceae</taxon>
        <taxon>Globisporangium</taxon>
    </lineage>
</organism>
<keyword evidence="1" id="KW-0472">Membrane</keyword>
<name>K3WQ27_GLOUD</name>
<evidence type="ECO:0000313" key="2">
    <source>
        <dbReference type="EnsemblProtists" id="PYU1_T007069"/>
    </source>
</evidence>